<evidence type="ECO:0000256" key="13">
    <source>
        <dbReference type="ARBA" id="ARBA00042844"/>
    </source>
</evidence>
<comment type="function">
    <text evidence="7">Dual specificity enzyme that catalyzes the synthesis of pseudouridine from uracil-746 in 23S ribosomal RNA and from uracil-32 in the anticodon stem and loop of transfer RNAs.</text>
</comment>
<dbReference type="CDD" id="cd02869">
    <property type="entry name" value="PseudoU_synth_RluA_like"/>
    <property type="match status" value="1"/>
</dbReference>
<comment type="caution">
    <text evidence="17">The sequence shown here is derived from an EMBL/GenBank/DDBJ whole genome shotgun (WGS) entry which is preliminary data.</text>
</comment>
<dbReference type="SUPFAM" id="SSF55120">
    <property type="entry name" value="Pseudouridine synthase"/>
    <property type="match status" value="1"/>
</dbReference>
<evidence type="ECO:0000256" key="8">
    <source>
        <dbReference type="ARBA" id="ARBA00038944"/>
    </source>
</evidence>
<dbReference type="InterPro" id="IPR020103">
    <property type="entry name" value="PsdUridine_synth_cat_dom_sf"/>
</dbReference>
<evidence type="ECO:0000256" key="4">
    <source>
        <dbReference type="ARBA" id="ARBA00023235"/>
    </source>
</evidence>
<evidence type="ECO:0000256" key="2">
    <source>
        <dbReference type="ARBA" id="ARBA00022552"/>
    </source>
</evidence>
<comment type="similarity">
    <text evidence="1">Belongs to the pseudouridine synthase RluA family.</text>
</comment>
<dbReference type="InterPro" id="IPR006224">
    <property type="entry name" value="PsdUridine_synth_RluA-like_CS"/>
</dbReference>
<comment type="catalytic activity">
    <reaction evidence="5">
        <text>uridine(32) in tRNA = pseudouridine(32) in tRNA</text>
        <dbReference type="Rhea" id="RHEA:42544"/>
        <dbReference type="Rhea" id="RHEA-COMP:10107"/>
        <dbReference type="Rhea" id="RHEA-COMP:10108"/>
        <dbReference type="ChEBI" id="CHEBI:65314"/>
        <dbReference type="ChEBI" id="CHEBI:65315"/>
        <dbReference type="EC" id="5.4.99.28"/>
    </reaction>
</comment>
<dbReference type="InterPro" id="IPR006145">
    <property type="entry name" value="PsdUridine_synth_RsuA/RluA"/>
</dbReference>
<feature type="domain" description="Pseudouridine synthase RsuA/RluA-like" evidence="16">
    <location>
        <begin position="21"/>
        <end position="167"/>
    </location>
</feature>
<evidence type="ECO:0000313" key="18">
    <source>
        <dbReference type="Proteomes" id="UP001569428"/>
    </source>
</evidence>
<evidence type="ECO:0000256" key="15">
    <source>
        <dbReference type="ARBA" id="ARBA00043143"/>
    </source>
</evidence>
<dbReference type="EC" id="5.4.99.29" evidence="9"/>
<keyword evidence="18" id="KW-1185">Reference proteome</keyword>
<evidence type="ECO:0000256" key="5">
    <source>
        <dbReference type="ARBA" id="ARBA00036184"/>
    </source>
</evidence>
<keyword evidence="3" id="KW-0819">tRNA processing</keyword>
<dbReference type="PROSITE" id="PS01129">
    <property type="entry name" value="PSI_RLU"/>
    <property type="match status" value="1"/>
</dbReference>
<dbReference type="EC" id="5.4.99.28" evidence="8"/>
<sequence>MRKYCPPSEPFLSEVYKDTSILVLNKPSGLLSVPGRDPANKDSLASRVQQRYSEALIVHRLDMDTSGLVVMARGPEIHRKLSTLFQNREVNKTYLARVWGVPEAESGEVNLPLICDWPNRPRQKVDFEVGKPSLTYWEKVSISESSSLIRLKPVTGRSHQLRVHMQAIGHPILGDPFYASSEALSAAPRLLLHANELDFDHPDTGEKLHFSIPLPVSFSAGQERAYF</sequence>
<evidence type="ECO:0000313" key="17">
    <source>
        <dbReference type="EMBL" id="MFA0812430.1"/>
    </source>
</evidence>
<protein>
    <recommendedName>
        <fullName evidence="10">Dual-specificity RNA pseudouridine synthase RluA</fullName>
        <ecNumber evidence="8">5.4.99.28</ecNumber>
        <ecNumber evidence="9">5.4.99.29</ecNumber>
    </recommendedName>
    <alternativeName>
        <fullName evidence="11">23S rRNA pseudouridine(746) synthase</fullName>
    </alternativeName>
    <alternativeName>
        <fullName evidence="14">Ribosomal large subunit pseudouridine synthase A</fullName>
    </alternativeName>
    <alternativeName>
        <fullName evidence="13">rRNA pseudouridylate synthase A</fullName>
    </alternativeName>
    <alternativeName>
        <fullName evidence="15">rRNA-uridine isomerase A</fullName>
    </alternativeName>
    <alternativeName>
        <fullName evidence="12">tRNA pseudouridine(32) synthase</fullName>
    </alternativeName>
</protein>
<dbReference type="InterPro" id="IPR050188">
    <property type="entry name" value="RluA_PseudoU_synthase"/>
</dbReference>
<dbReference type="PANTHER" id="PTHR21600:SF91">
    <property type="entry name" value="DUAL-SPECIFICITY RNA PSEUDOURIDINE SYNTHASE RLUA"/>
    <property type="match status" value="1"/>
</dbReference>
<evidence type="ECO:0000256" key="14">
    <source>
        <dbReference type="ARBA" id="ARBA00042883"/>
    </source>
</evidence>
<gene>
    <name evidence="17" type="ORF">ACCI49_16075</name>
</gene>
<keyword evidence="4" id="KW-0413">Isomerase</keyword>
<reference evidence="17 18" key="1">
    <citation type="submission" date="2024-08" db="EMBL/GenBank/DDBJ databases">
        <authorList>
            <person name="Ishaq N."/>
        </authorList>
    </citation>
    <scope>NUCLEOTIDE SEQUENCE [LARGE SCALE GENOMIC DNA]</scope>
    <source>
        <strain evidence="17 18">DSM 18651</strain>
    </source>
</reference>
<evidence type="ECO:0000256" key="3">
    <source>
        <dbReference type="ARBA" id="ARBA00022694"/>
    </source>
</evidence>
<evidence type="ECO:0000256" key="12">
    <source>
        <dbReference type="ARBA" id="ARBA00042372"/>
    </source>
</evidence>
<accession>A0ABV4P3B5</accession>
<dbReference type="EMBL" id="JBGMEK010000041">
    <property type="protein sequence ID" value="MFA0812430.1"/>
    <property type="molecule type" value="Genomic_DNA"/>
</dbReference>
<comment type="catalytic activity">
    <reaction evidence="6">
        <text>uridine(746) in 23S rRNA = pseudouridine(746) in 23S rRNA</text>
        <dbReference type="Rhea" id="RHEA:42548"/>
        <dbReference type="Rhea" id="RHEA-COMP:10109"/>
        <dbReference type="Rhea" id="RHEA-COMP:10110"/>
        <dbReference type="ChEBI" id="CHEBI:65314"/>
        <dbReference type="ChEBI" id="CHEBI:65315"/>
        <dbReference type="EC" id="5.4.99.29"/>
    </reaction>
</comment>
<dbReference type="Proteomes" id="UP001569428">
    <property type="component" value="Unassembled WGS sequence"/>
</dbReference>
<evidence type="ECO:0000259" key="16">
    <source>
        <dbReference type="Pfam" id="PF00849"/>
    </source>
</evidence>
<proteinExistence type="inferred from homology"/>
<evidence type="ECO:0000256" key="6">
    <source>
        <dbReference type="ARBA" id="ARBA00036916"/>
    </source>
</evidence>
<evidence type="ECO:0000256" key="10">
    <source>
        <dbReference type="ARBA" id="ARBA00039988"/>
    </source>
</evidence>
<keyword evidence="2" id="KW-0698">rRNA processing</keyword>
<dbReference type="Gene3D" id="3.30.2350.10">
    <property type="entry name" value="Pseudouridine synthase"/>
    <property type="match status" value="1"/>
</dbReference>
<dbReference type="PANTHER" id="PTHR21600">
    <property type="entry name" value="MITOCHONDRIAL RNA PSEUDOURIDINE SYNTHASE"/>
    <property type="match status" value="1"/>
</dbReference>
<evidence type="ECO:0000256" key="7">
    <source>
        <dbReference type="ARBA" id="ARBA00037305"/>
    </source>
</evidence>
<evidence type="ECO:0000256" key="9">
    <source>
        <dbReference type="ARBA" id="ARBA00038945"/>
    </source>
</evidence>
<organism evidence="17 18">
    <name type="scientific">Microbulbifer epialgicus</name>
    <dbReference type="NCBI Taxonomy" id="393907"/>
    <lineage>
        <taxon>Bacteria</taxon>
        <taxon>Pseudomonadati</taxon>
        <taxon>Pseudomonadota</taxon>
        <taxon>Gammaproteobacteria</taxon>
        <taxon>Cellvibrionales</taxon>
        <taxon>Microbulbiferaceae</taxon>
        <taxon>Microbulbifer</taxon>
    </lineage>
</organism>
<evidence type="ECO:0000256" key="1">
    <source>
        <dbReference type="ARBA" id="ARBA00010876"/>
    </source>
</evidence>
<name>A0ABV4P3B5_9GAMM</name>
<dbReference type="RefSeq" id="WP_371840100.1">
    <property type="nucleotide sequence ID" value="NZ_JBGMEK010000041.1"/>
</dbReference>
<evidence type="ECO:0000256" key="11">
    <source>
        <dbReference type="ARBA" id="ARBA00041266"/>
    </source>
</evidence>
<dbReference type="Pfam" id="PF00849">
    <property type="entry name" value="PseudoU_synth_2"/>
    <property type="match status" value="1"/>
</dbReference>